<dbReference type="SUPFAM" id="SSF53098">
    <property type="entry name" value="Ribonuclease H-like"/>
    <property type="match status" value="1"/>
</dbReference>
<dbReference type="GO" id="GO:0003676">
    <property type="term" value="F:nucleic acid binding"/>
    <property type="evidence" value="ECO:0007669"/>
    <property type="project" value="InterPro"/>
</dbReference>
<keyword evidence="3" id="KW-1185">Reference proteome</keyword>
<dbReference type="Pfam" id="PF17921">
    <property type="entry name" value="Integrase_H2C2"/>
    <property type="match status" value="1"/>
</dbReference>
<name>A0A8I6Y704_HORVV</name>
<dbReference type="SMR" id="A0A8I6Y704"/>
<dbReference type="Gene3D" id="3.30.420.10">
    <property type="entry name" value="Ribonuclease H-like superfamily/Ribonuclease H"/>
    <property type="match status" value="1"/>
</dbReference>
<reference evidence="3" key="1">
    <citation type="journal article" date="2012" name="Nature">
        <title>A physical, genetic and functional sequence assembly of the barley genome.</title>
        <authorList>
            <consortium name="The International Barley Genome Sequencing Consortium"/>
            <person name="Mayer K.F."/>
            <person name="Waugh R."/>
            <person name="Brown J.W."/>
            <person name="Schulman A."/>
            <person name="Langridge P."/>
            <person name="Platzer M."/>
            <person name="Fincher G.B."/>
            <person name="Muehlbauer G.J."/>
            <person name="Sato K."/>
            <person name="Close T.J."/>
            <person name="Wise R.P."/>
            <person name="Stein N."/>
        </authorList>
    </citation>
    <scope>NUCLEOTIDE SEQUENCE [LARGE SCALE GENOMIC DNA]</scope>
    <source>
        <strain evidence="3">cv. Morex</strain>
    </source>
</reference>
<dbReference type="InterPro" id="IPR036397">
    <property type="entry name" value="RNaseH_sf"/>
</dbReference>
<reference evidence="2" key="2">
    <citation type="submission" date="2020-10" db="EMBL/GenBank/DDBJ databases">
        <authorList>
            <person name="Scholz U."/>
            <person name="Mascher M."/>
            <person name="Fiebig A."/>
        </authorList>
    </citation>
    <scope>NUCLEOTIDE SEQUENCE [LARGE SCALE GENOMIC DNA]</scope>
    <source>
        <strain evidence="2">cv. Morex</strain>
    </source>
</reference>
<feature type="domain" description="Integrase zinc-binding" evidence="1">
    <location>
        <begin position="15"/>
        <end position="71"/>
    </location>
</feature>
<protein>
    <recommendedName>
        <fullName evidence="1">Integrase zinc-binding domain-containing protein</fullName>
    </recommendedName>
</protein>
<evidence type="ECO:0000313" key="2">
    <source>
        <dbReference type="EnsemblPlants" id="HORVU.MOREX.r3.4HG0376680.1.CDS1"/>
    </source>
</evidence>
<dbReference type="AlphaFoldDB" id="A0A8I6Y704"/>
<dbReference type="InterPro" id="IPR041588">
    <property type="entry name" value="Integrase_H2C2"/>
</dbReference>
<evidence type="ECO:0000313" key="3">
    <source>
        <dbReference type="Proteomes" id="UP000011116"/>
    </source>
</evidence>
<dbReference type="EnsemblPlants" id="HORVU.MOREX.r3.4HG0376680.1">
    <property type="protein sequence ID" value="HORVU.MOREX.r3.4HG0376680.1.CDS1"/>
    <property type="gene ID" value="HORVU.MOREX.r3.4HG0376680"/>
</dbReference>
<dbReference type="Proteomes" id="UP000011116">
    <property type="component" value="Chromosome 4H"/>
</dbReference>
<dbReference type="InterPro" id="IPR012337">
    <property type="entry name" value="RNaseH-like_sf"/>
</dbReference>
<accession>A0A8I6Y704</accession>
<evidence type="ECO:0000259" key="1">
    <source>
        <dbReference type="Pfam" id="PF17921"/>
    </source>
</evidence>
<reference evidence="2" key="3">
    <citation type="submission" date="2022-01" db="UniProtKB">
        <authorList>
            <consortium name="EnsemblPlants"/>
        </authorList>
    </citation>
    <scope>IDENTIFICATION</scope>
    <source>
        <strain evidence="2">subsp. vulgare</strain>
    </source>
</reference>
<sequence>MTHIFIVNGIIRCCVPEHEQEQILRKCYSEAYGGHHAVDRTAHKVLQSGFYWPALFKDARRFVSYCDECQRIGNIGKRQEMPMNYSLAIEPFDVWGFDFMGHFPSSNGYTHMLDVVDHNTSIKMLKEVIFLRFGLPRYLMTDGVSHFIHGDFRKMLAKYDVNHRIASPYHP</sequence>
<dbReference type="Gramene" id="HORVU.MOREX.r3.4HG0376680.1">
    <property type="protein sequence ID" value="HORVU.MOREX.r3.4HG0376680.1.CDS1"/>
    <property type="gene ID" value="HORVU.MOREX.r3.4HG0376680"/>
</dbReference>
<dbReference type="InterPro" id="IPR052160">
    <property type="entry name" value="Gypsy_RT_Integrase-like"/>
</dbReference>
<dbReference type="PANTHER" id="PTHR47266">
    <property type="entry name" value="ENDONUCLEASE-RELATED"/>
    <property type="match status" value="1"/>
</dbReference>
<dbReference type="Gene3D" id="1.10.340.70">
    <property type="match status" value="1"/>
</dbReference>
<proteinExistence type="predicted"/>
<organism evidence="2 3">
    <name type="scientific">Hordeum vulgare subsp. vulgare</name>
    <name type="common">Domesticated barley</name>
    <dbReference type="NCBI Taxonomy" id="112509"/>
    <lineage>
        <taxon>Eukaryota</taxon>
        <taxon>Viridiplantae</taxon>
        <taxon>Streptophyta</taxon>
        <taxon>Embryophyta</taxon>
        <taxon>Tracheophyta</taxon>
        <taxon>Spermatophyta</taxon>
        <taxon>Magnoliopsida</taxon>
        <taxon>Liliopsida</taxon>
        <taxon>Poales</taxon>
        <taxon>Poaceae</taxon>
        <taxon>BOP clade</taxon>
        <taxon>Pooideae</taxon>
        <taxon>Triticodae</taxon>
        <taxon>Triticeae</taxon>
        <taxon>Hordeinae</taxon>
        <taxon>Hordeum</taxon>
    </lineage>
</organism>